<protein>
    <recommendedName>
        <fullName evidence="5">Flagellar hook-associated protein 2</fullName>
        <shortName evidence="5">HAP2</shortName>
    </recommendedName>
    <alternativeName>
        <fullName evidence="5">Flagellar cap protein</fullName>
    </alternativeName>
</protein>
<evidence type="ECO:0000259" key="6">
    <source>
        <dbReference type="Pfam" id="PF02465"/>
    </source>
</evidence>
<evidence type="ECO:0000259" key="7">
    <source>
        <dbReference type="Pfam" id="PF07195"/>
    </source>
</evidence>
<dbReference type="PANTHER" id="PTHR30288">
    <property type="entry name" value="FLAGELLAR CAP/ASSEMBLY PROTEIN FLID"/>
    <property type="match status" value="1"/>
</dbReference>
<comment type="similarity">
    <text evidence="1 5">Belongs to the FliD family.</text>
</comment>
<dbReference type="InterPro" id="IPR003481">
    <property type="entry name" value="FliD_N"/>
</dbReference>
<dbReference type="RefSeq" id="WP_348945369.1">
    <property type="nucleotide sequence ID" value="NZ_CP157355.1"/>
</dbReference>
<reference evidence="8" key="1">
    <citation type="submission" date="2024-05" db="EMBL/GenBank/DDBJ databases">
        <authorList>
            <person name="Yang L."/>
            <person name="Pan L."/>
        </authorList>
    </citation>
    <scope>NUCLEOTIDE SEQUENCE</scope>
    <source>
        <strain evidence="8">FCG-7</strain>
    </source>
</reference>
<dbReference type="EMBL" id="CP157355">
    <property type="protein sequence ID" value="XBM01048.1"/>
    <property type="molecule type" value="Genomic_DNA"/>
</dbReference>
<dbReference type="GO" id="GO:0009421">
    <property type="term" value="C:bacterial-type flagellum filament cap"/>
    <property type="evidence" value="ECO:0007669"/>
    <property type="project" value="InterPro"/>
</dbReference>
<dbReference type="Pfam" id="PF02465">
    <property type="entry name" value="FliD_N"/>
    <property type="match status" value="1"/>
</dbReference>
<feature type="domain" description="Flagellar hook-associated protein 2 C-terminal" evidence="7">
    <location>
        <begin position="459"/>
        <end position="644"/>
    </location>
</feature>
<keyword evidence="3" id="KW-0175">Coiled coil</keyword>
<gene>
    <name evidence="8" type="primary">fliD</name>
    <name evidence="8" type="ORF">ABHF33_01835</name>
</gene>
<dbReference type="AlphaFoldDB" id="A0AAU7FBI2"/>
<evidence type="ECO:0000256" key="2">
    <source>
        <dbReference type="ARBA" id="ARBA00011255"/>
    </source>
</evidence>
<comment type="subunit">
    <text evidence="2 5">Homopentamer.</text>
</comment>
<dbReference type="Pfam" id="PF07195">
    <property type="entry name" value="FliD_C"/>
    <property type="match status" value="2"/>
</dbReference>
<keyword evidence="4 5" id="KW-0975">Bacterial flagellum</keyword>
<sequence>MASIDVNSIVNQLMEVERQPLKKFDVRNIGIQARISAYGSIKGALSTFQGAAQKLSNADNFNVVNATSSATDFVSISAAKNAADGKFSLEVSQLAQNQKLASSAFASTTAEVGLGTIKLDFGKYTTAAGVTSFTSNPEKASKSITIDANNNTLTGIRDAINNAKAGVTASIINDGSGYKLTVVSNDTGESNALKITTTDTGDGVDSDAAGLSRLAYNASTGGAANLTQNQAAQNAKFKIDGIDISKAANVISDVIDGVTLTLNKVTTSAVNLSVGKNTSGIAKSVQDFIKAYNDLSKALTDSTAYNKDTKQGAILNGEGTVRSIQVSLRNAINQTIAGTGGDFKSLTQIGIKLDQNGVMSLDSTKFNAAVEKDAQGVISLFASNGRASDSLIRIDSFDKNTKTVADLGVSVVNNATQATYTTSALTFGGPGGTFNVGAANKNFGITVNGAIASVTLTEGDYTPAQLAAELQTRINSNSALQTSGAKVGVVIGADNKIVINNTKFGSEGTLSVTSDLLGTGISGPIAGTDVQVKVGNDLKTGVGQQVTLDSGLKFSVLGGAASSPDGASRGTISFSRGFGYQFDSMLEKMLSTKGEVATRVDGMNREAKNIAKRTEEFNRRLVDIEQRYRKQYTALDLAVTQMQSTSTWLTTQLANLPKVA</sequence>
<proteinExistence type="inferred from homology"/>
<name>A0AAU7FBI2_9NEIS</name>
<dbReference type="KEGG" id="cmav:ABHF33_01835"/>
<organism evidence="8">
    <name type="scientific">Chitinibacter mangrovi</name>
    <dbReference type="NCBI Taxonomy" id="3153927"/>
    <lineage>
        <taxon>Bacteria</taxon>
        <taxon>Pseudomonadati</taxon>
        <taxon>Pseudomonadota</taxon>
        <taxon>Betaproteobacteria</taxon>
        <taxon>Neisseriales</taxon>
        <taxon>Chitinibacteraceae</taxon>
        <taxon>Chitinibacter</taxon>
    </lineage>
</organism>
<dbReference type="PANTHER" id="PTHR30288:SF0">
    <property type="entry name" value="FLAGELLAR HOOK-ASSOCIATED PROTEIN 2"/>
    <property type="match status" value="1"/>
</dbReference>
<dbReference type="GO" id="GO:0005576">
    <property type="term" value="C:extracellular region"/>
    <property type="evidence" value="ECO:0007669"/>
    <property type="project" value="UniProtKB-SubCell"/>
</dbReference>
<dbReference type="GO" id="GO:0007155">
    <property type="term" value="P:cell adhesion"/>
    <property type="evidence" value="ECO:0007669"/>
    <property type="project" value="InterPro"/>
</dbReference>
<evidence type="ECO:0000256" key="4">
    <source>
        <dbReference type="ARBA" id="ARBA00023143"/>
    </source>
</evidence>
<evidence type="ECO:0000256" key="3">
    <source>
        <dbReference type="ARBA" id="ARBA00023054"/>
    </source>
</evidence>
<evidence type="ECO:0000313" key="8">
    <source>
        <dbReference type="EMBL" id="XBM01048.1"/>
    </source>
</evidence>
<dbReference type="GO" id="GO:0009424">
    <property type="term" value="C:bacterial-type flagellum hook"/>
    <property type="evidence" value="ECO:0007669"/>
    <property type="project" value="UniProtKB-UniRule"/>
</dbReference>
<dbReference type="InterPro" id="IPR040026">
    <property type="entry name" value="FliD"/>
</dbReference>
<keyword evidence="5" id="KW-0964">Secreted</keyword>
<feature type="domain" description="Flagellar hook-associated protein 2 N-terminal" evidence="6">
    <location>
        <begin position="4"/>
        <end position="98"/>
    </location>
</feature>
<keyword evidence="8" id="KW-0966">Cell projection</keyword>
<feature type="domain" description="Flagellar hook-associated protein 2 C-terminal" evidence="7">
    <location>
        <begin position="232"/>
        <end position="389"/>
    </location>
</feature>
<dbReference type="InterPro" id="IPR010809">
    <property type="entry name" value="FliD_C"/>
</dbReference>
<keyword evidence="8" id="KW-0969">Cilium</keyword>
<comment type="function">
    <text evidence="5">Required for morphogenesis and for the elongation of the flagellar filament by facilitating polymerization of the flagellin monomers at the tip of growing filament. Forms a capping structure, which prevents flagellin subunits (transported through the central channel of the flagellum) from leaking out without polymerization at the distal end.</text>
</comment>
<comment type="subcellular location">
    <subcellularLocation>
        <location evidence="5">Secreted</location>
    </subcellularLocation>
    <subcellularLocation>
        <location evidence="5">Bacterial flagellum</location>
    </subcellularLocation>
</comment>
<keyword evidence="8" id="KW-0282">Flagellum</keyword>
<evidence type="ECO:0000256" key="1">
    <source>
        <dbReference type="ARBA" id="ARBA00009764"/>
    </source>
</evidence>
<accession>A0AAU7FBI2</accession>
<evidence type="ECO:0000256" key="5">
    <source>
        <dbReference type="RuleBase" id="RU362066"/>
    </source>
</evidence>
<dbReference type="GO" id="GO:0071973">
    <property type="term" value="P:bacterial-type flagellum-dependent cell motility"/>
    <property type="evidence" value="ECO:0007669"/>
    <property type="project" value="TreeGrafter"/>
</dbReference>